<dbReference type="GO" id="GO:0032259">
    <property type="term" value="P:methylation"/>
    <property type="evidence" value="ECO:0007669"/>
    <property type="project" value="UniProtKB-KW"/>
</dbReference>
<dbReference type="EMBL" id="JBHTKX010000001">
    <property type="protein sequence ID" value="MFD1129115.1"/>
    <property type="molecule type" value="Genomic_DNA"/>
</dbReference>
<sequence length="256" mass="28734">MNNDQVWASELYDSKLSFVSELGKGVVSLLAPVKGERILDIGCGTGDLTNEIAGFGAEVTGMDMSPDMLAKARDKYPHLRFIQGDAEQYIGDKAYYDAVFSNAALHWMKNAEGAARSIYQVLKPGGRFMAEFGGKGNVQIVTQAIYEVLEEEYNIHASELNPWYFPSIGEYSTLLEALGFHVAYAVHFDRPTPMHDGDEGLQHWLSGFSSSFFKGIDAKEKIHIYQKIADKTRAELFHDGVWYIDYKRIRIKAIKS</sequence>
<feature type="domain" description="Methyltransferase type 11" evidence="1">
    <location>
        <begin position="39"/>
        <end position="129"/>
    </location>
</feature>
<dbReference type="Gene3D" id="3.40.50.150">
    <property type="entry name" value="Vaccinia Virus protein VP39"/>
    <property type="match status" value="1"/>
</dbReference>
<dbReference type="SUPFAM" id="SSF53335">
    <property type="entry name" value="S-adenosyl-L-methionine-dependent methyltransferases"/>
    <property type="match status" value="1"/>
</dbReference>
<dbReference type="GO" id="GO:0008168">
    <property type="term" value="F:methyltransferase activity"/>
    <property type="evidence" value="ECO:0007669"/>
    <property type="project" value="UniProtKB-KW"/>
</dbReference>
<organism evidence="2 3">
    <name type="scientific">Paenibacillus provencensis</name>
    <dbReference type="NCBI Taxonomy" id="441151"/>
    <lineage>
        <taxon>Bacteria</taxon>
        <taxon>Bacillati</taxon>
        <taxon>Bacillota</taxon>
        <taxon>Bacilli</taxon>
        <taxon>Bacillales</taxon>
        <taxon>Paenibacillaceae</taxon>
        <taxon>Paenibacillus</taxon>
    </lineage>
</organism>
<comment type="caution">
    <text evidence="2">The sequence shown here is derived from an EMBL/GenBank/DDBJ whole genome shotgun (WGS) entry which is preliminary data.</text>
</comment>
<gene>
    <name evidence="2" type="ORF">ACFQ3J_13120</name>
</gene>
<dbReference type="Proteomes" id="UP001597169">
    <property type="component" value="Unassembled WGS sequence"/>
</dbReference>
<keyword evidence="2" id="KW-0489">Methyltransferase</keyword>
<dbReference type="InterPro" id="IPR013216">
    <property type="entry name" value="Methyltransf_11"/>
</dbReference>
<evidence type="ECO:0000313" key="2">
    <source>
        <dbReference type="EMBL" id="MFD1129115.1"/>
    </source>
</evidence>
<dbReference type="RefSeq" id="WP_251582052.1">
    <property type="nucleotide sequence ID" value="NZ_JBHTKX010000001.1"/>
</dbReference>
<dbReference type="PANTHER" id="PTHR43861">
    <property type="entry name" value="TRANS-ACONITATE 2-METHYLTRANSFERASE-RELATED"/>
    <property type="match status" value="1"/>
</dbReference>
<protein>
    <submittedName>
        <fullName evidence="2">Class I SAM-dependent methyltransferase</fullName>
    </submittedName>
</protein>
<dbReference type="PANTHER" id="PTHR43861:SF1">
    <property type="entry name" value="TRANS-ACONITATE 2-METHYLTRANSFERASE"/>
    <property type="match status" value="1"/>
</dbReference>
<evidence type="ECO:0000259" key="1">
    <source>
        <dbReference type="Pfam" id="PF08241"/>
    </source>
</evidence>
<dbReference type="CDD" id="cd02440">
    <property type="entry name" value="AdoMet_MTases"/>
    <property type="match status" value="1"/>
</dbReference>
<dbReference type="Pfam" id="PF08241">
    <property type="entry name" value="Methyltransf_11"/>
    <property type="match status" value="1"/>
</dbReference>
<name>A0ABW3PTY8_9BACL</name>
<keyword evidence="2" id="KW-0808">Transferase</keyword>
<keyword evidence="3" id="KW-1185">Reference proteome</keyword>
<proteinExistence type="predicted"/>
<reference evidence="3" key="1">
    <citation type="journal article" date="2019" name="Int. J. Syst. Evol. Microbiol.">
        <title>The Global Catalogue of Microorganisms (GCM) 10K type strain sequencing project: providing services to taxonomists for standard genome sequencing and annotation.</title>
        <authorList>
            <consortium name="The Broad Institute Genomics Platform"/>
            <consortium name="The Broad Institute Genome Sequencing Center for Infectious Disease"/>
            <person name="Wu L."/>
            <person name="Ma J."/>
        </authorList>
    </citation>
    <scope>NUCLEOTIDE SEQUENCE [LARGE SCALE GENOMIC DNA]</scope>
    <source>
        <strain evidence="3">CCUG 53519</strain>
    </source>
</reference>
<accession>A0ABW3PTY8</accession>
<dbReference type="InterPro" id="IPR029063">
    <property type="entry name" value="SAM-dependent_MTases_sf"/>
</dbReference>
<evidence type="ECO:0000313" key="3">
    <source>
        <dbReference type="Proteomes" id="UP001597169"/>
    </source>
</evidence>